<dbReference type="Pfam" id="PF01850">
    <property type="entry name" value="PIN"/>
    <property type="match status" value="1"/>
</dbReference>
<dbReference type="InterPro" id="IPR029060">
    <property type="entry name" value="PIN-like_dom_sf"/>
</dbReference>
<reference evidence="2 3" key="1">
    <citation type="submission" date="2018-06" db="EMBL/GenBank/DDBJ databases">
        <title>Extensive metabolic versatility and redundancy in microbially diverse, dynamic hydrothermal sediments.</title>
        <authorList>
            <person name="Dombrowski N."/>
            <person name="Teske A."/>
            <person name="Baker B.J."/>
        </authorList>
    </citation>
    <scope>NUCLEOTIDE SEQUENCE [LARGE SCALE GENOMIC DNA]</scope>
    <source>
        <strain evidence="2">B66_G16</strain>
    </source>
</reference>
<evidence type="ECO:0000259" key="1">
    <source>
        <dbReference type="SMART" id="SM00670"/>
    </source>
</evidence>
<name>A0A497EM82_9CREN</name>
<dbReference type="EMBL" id="QMQV01000188">
    <property type="protein sequence ID" value="RLE46373.1"/>
    <property type="molecule type" value="Genomic_DNA"/>
</dbReference>
<dbReference type="Proteomes" id="UP000278475">
    <property type="component" value="Unassembled WGS sequence"/>
</dbReference>
<accession>A0A497EM82</accession>
<sequence length="138" mass="15798">MKVFIDACLLIYLNTLTNAYVRGMYENFYLNVLSKYKAFTDVLVLDELIYISEKKYNVPSSVTLGFIDSTVLSYVTILGLGEEEYRRAYLYIKEYGLKLSDALHLGAMKNNGIEYIASEDLDFDKVGEIKRVWLSSAT</sequence>
<dbReference type="Gene3D" id="3.40.50.1010">
    <property type="entry name" value="5'-nuclease"/>
    <property type="match status" value="1"/>
</dbReference>
<dbReference type="PANTHER" id="PTHR38826:SF5">
    <property type="entry name" value="RIBONUCLEASE VAPC13"/>
    <property type="match status" value="1"/>
</dbReference>
<protein>
    <submittedName>
        <fullName evidence="2">PIN domain nuclease</fullName>
    </submittedName>
</protein>
<dbReference type="CDD" id="cd09854">
    <property type="entry name" value="PIN_VapC-like"/>
    <property type="match status" value="1"/>
</dbReference>
<evidence type="ECO:0000313" key="2">
    <source>
        <dbReference type="EMBL" id="RLE46373.1"/>
    </source>
</evidence>
<dbReference type="PANTHER" id="PTHR38826">
    <property type="entry name" value="RIBONUCLEASE VAPC13"/>
    <property type="match status" value="1"/>
</dbReference>
<dbReference type="SMART" id="SM00670">
    <property type="entry name" value="PINc"/>
    <property type="match status" value="1"/>
</dbReference>
<dbReference type="SUPFAM" id="SSF88723">
    <property type="entry name" value="PIN domain-like"/>
    <property type="match status" value="1"/>
</dbReference>
<organism evidence="2 3">
    <name type="scientific">Thermoproteota archaeon</name>
    <dbReference type="NCBI Taxonomy" id="2056631"/>
    <lineage>
        <taxon>Archaea</taxon>
        <taxon>Thermoproteota</taxon>
    </lineage>
</organism>
<evidence type="ECO:0000313" key="3">
    <source>
        <dbReference type="Proteomes" id="UP000278475"/>
    </source>
</evidence>
<comment type="caution">
    <text evidence="2">The sequence shown here is derived from an EMBL/GenBank/DDBJ whole genome shotgun (WGS) entry which is preliminary data.</text>
</comment>
<dbReference type="InterPro" id="IPR052106">
    <property type="entry name" value="PINc/VapC_TA"/>
</dbReference>
<feature type="domain" description="PIN" evidence="1">
    <location>
        <begin position="1"/>
        <end position="125"/>
    </location>
</feature>
<dbReference type="AlphaFoldDB" id="A0A497EM82"/>
<dbReference type="InterPro" id="IPR002716">
    <property type="entry name" value="PIN_dom"/>
</dbReference>
<gene>
    <name evidence="2" type="ORF">DRJ31_10110</name>
</gene>
<proteinExistence type="predicted"/>